<gene>
    <name evidence="1" type="ORF">CBA19CS22_00495</name>
</gene>
<dbReference type="EMBL" id="BPUR01000001">
    <property type="protein sequence ID" value="GJH14963.1"/>
    <property type="molecule type" value="Genomic_DNA"/>
</dbReference>
<name>A0ACB5QJI9_9BURK</name>
<organism evidence="1 2">
    <name type="scientific">Caballeronia novacaledonica</name>
    <dbReference type="NCBI Taxonomy" id="1544861"/>
    <lineage>
        <taxon>Bacteria</taxon>
        <taxon>Pseudomonadati</taxon>
        <taxon>Pseudomonadota</taxon>
        <taxon>Betaproteobacteria</taxon>
        <taxon>Burkholderiales</taxon>
        <taxon>Burkholderiaceae</taxon>
        <taxon>Caballeronia</taxon>
    </lineage>
</organism>
<comment type="caution">
    <text evidence="1">The sequence shown here is derived from an EMBL/GenBank/DDBJ whole genome shotgun (WGS) entry which is preliminary data.</text>
</comment>
<sequence>MTLPDAGISITVWKGARVTRSIESCTGSFVLEMTERFPDEVDEASLIGGVPIQIAIDADNLLLTGYVDTVEYIITPHEHLIRATGRGRCEDLLDCSAPVDRILANSRIDAVCRALVKNFDIEVVVSASLQAVIDDLPTIPFQLISITETPWEIIERCCRYSGVLAFELEDGSLCLALAGDALGSTGLCSARTSDRRYR</sequence>
<protein>
    <submittedName>
        <fullName evidence="1">Uncharacterized protein</fullName>
    </submittedName>
</protein>
<keyword evidence="2" id="KW-1185">Reference proteome</keyword>
<evidence type="ECO:0000313" key="2">
    <source>
        <dbReference type="Proteomes" id="UP001055013"/>
    </source>
</evidence>
<proteinExistence type="predicted"/>
<evidence type="ECO:0000313" key="1">
    <source>
        <dbReference type="EMBL" id="GJH14963.1"/>
    </source>
</evidence>
<reference evidence="1" key="1">
    <citation type="submission" date="2021-09" db="EMBL/GenBank/DDBJ databases">
        <title>Isolation and characterization of 3-chlorobenzoate degrading bacteria from soils in Shizuoka.</title>
        <authorList>
            <person name="Ifat A."/>
            <person name="Ogawa N."/>
            <person name="Kimbara K."/>
            <person name="Moriuchi R."/>
            <person name="Dohra H."/>
            <person name="Shintani M."/>
        </authorList>
    </citation>
    <scope>NUCLEOTIDE SEQUENCE</scope>
    <source>
        <strain evidence="1">19CS2-2</strain>
    </source>
</reference>
<accession>A0ACB5QJI9</accession>
<dbReference type="Proteomes" id="UP001055013">
    <property type="component" value="Unassembled WGS sequence"/>
</dbReference>